<keyword evidence="1" id="KW-0472">Membrane</keyword>
<protein>
    <submittedName>
        <fullName evidence="2">Uncharacterized protein</fullName>
    </submittedName>
</protein>
<feature type="transmembrane region" description="Helical" evidence="1">
    <location>
        <begin position="98"/>
        <end position="120"/>
    </location>
</feature>
<proteinExistence type="predicted"/>
<comment type="caution">
    <text evidence="2">The sequence shown here is derived from an EMBL/GenBank/DDBJ whole genome shotgun (WGS) entry which is preliminary data.</text>
</comment>
<reference evidence="2 3" key="1">
    <citation type="submission" date="2021-03" db="EMBL/GenBank/DDBJ databases">
        <title>Identification of novel Bacillus strains.</title>
        <authorList>
            <person name="Xiao Z."/>
            <person name="Li Y."/>
            <person name="Shen J."/>
        </authorList>
    </citation>
    <scope>NUCLEOTIDE SEQUENCE [LARGE SCALE GENOMIC DNA]</scope>
    <source>
        <strain evidence="2 3">SY8</strain>
    </source>
</reference>
<feature type="transmembrane region" description="Helical" evidence="1">
    <location>
        <begin position="72"/>
        <end position="91"/>
    </location>
</feature>
<keyword evidence="1" id="KW-0812">Transmembrane</keyword>
<sequence>MPLRTFQDFSQFNALPSHPLRGWIVIIVVYGAAIWAIVNNIFKNRFVLFLAGCLGFNVLLHGIVGFGLPEAFIYGSHFIFTLSLLLAYVFKKINRLKIIVLSIIVLIIALNNIDKIIYLYQFAVLKYPV</sequence>
<name>A0ABS3NRX3_9BACI</name>
<feature type="transmembrane region" description="Helical" evidence="1">
    <location>
        <begin position="46"/>
        <end position="66"/>
    </location>
</feature>
<dbReference type="RefSeq" id="WP_208016425.1">
    <property type="nucleotide sequence ID" value="NZ_JAGDQJ010000001.1"/>
</dbReference>
<dbReference type="Pfam" id="PF19558">
    <property type="entry name" value="DUF6080"/>
    <property type="match status" value="1"/>
</dbReference>
<keyword evidence="1" id="KW-1133">Transmembrane helix</keyword>
<evidence type="ECO:0000313" key="3">
    <source>
        <dbReference type="Proteomes" id="UP000677611"/>
    </source>
</evidence>
<gene>
    <name evidence="2" type="ORF">J4P90_00205</name>
</gene>
<dbReference type="InterPro" id="IPR045726">
    <property type="entry name" value="DUF6080"/>
</dbReference>
<dbReference type="EMBL" id="JAGDQJ010000001">
    <property type="protein sequence ID" value="MBO1623683.1"/>
    <property type="molecule type" value="Genomic_DNA"/>
</dbReference>
<evidence type="ECO:0000313" key="2">
    <source>
        <dbReference type="EMBL" id="MBO1623683.1"/>
    </source>
</evidence>
<feature type="transmembrane region" description="Helical" evidence="1">
    <location>
        <begin position="20"/>
        <end position="39"/>
    </location>
</feature>
<keyword evidence="3" id="KW-1185">Reference proteome</keyword>
<accession>A0ABS3NRX3</accession>
<dbReference type="Proteomes" id="UP000677611">
    <property type="component" value="Unassembled WGS sequence"/>
</dbReference>
<organism evidence="2 3">
    <name type="scientific">Bacillus arachidis</name>
    <dbReference type="NCBI Taxonomy" id="2819290"/>
    <lineage>
        <taxon>Bacteria</taxon>
        <taxon>Bacillati</taxon>
        <taxon>Bacillota</taxon>
        <taxon>Bacilli</taxon>
        <taxon>Bacillales</taxon>
        <taxon>Bacillaceae</taxon>
        <taxon>Bacillus</taxon>
    </lineage>
</organism>
<evidence type="ECO:0000256" key="1">
    <source>
        <dbReference type="SAM" id="Phobius"/>
    </source>
</evidence>